<name>A0AAP5LQG3_PAEAM</name>
<sequence>MYRILIEQYEIEKLVESYFYIIDLPRALKYFGDSERHGYGSGPLEVQFSTYHEPNEEYYIGDRKVCFLGELPAYDEDVLVVMEYDQFYNYLVIYSGKHLDEHPEDINKINNLLEIIKSRLDI</sequence>
<dbReference type="CDD" id="cd20688">
    <property type="entry name" value="CdiI_Ecoli_Nm-like"/>
    <property type="match status" value="1"/>
</dbReference>
<comment type="caution">
    <text evidence="2">The sequence shown here is derived from an EMBL/GenBank/DDBJ whole genome shotgun (WGS) entry which is preliminary data.</text>
</comment>
<accession>A0AAP5LQG3</accession>
<dbReference type="Pfam" id="PF18624">
    <property type="entry name" value="CdiI_4"/>
    <property type="match status" value="1"/>
</dbReference>
<gene>
    <name evidence="2" type="ORF">J2W91_004192</name>
</gene>
<dbReference type="AlphaFoldDB" id="A0AAP5LQG3"/>
<dbReference type="RefSeq" id="WP_310143099.1">
    <property type="nucleotide sequence ID" value="NZ_JAVDTR010000012.1"/>
</dbReference>
<evidence type="ECO:0000259" key="1">
    <source>
        <dbReference type="Pfam" id="PF18624"/>
    </source>
</evidence>
<evidence type="ECO:0000313" key="2">
    <source>
        <dbReference type="EMBL" id="MDR6725690.1"/>
    </source>
</evidence>
<feature type="domain" description="CDI immunity protein" evidence="1">
    <location>
        <begin position="35"/>
        <end position="113"/>
    </location>
</feature>
<dbReference type="InterPro" id="IPR041256">
    <property type="entry name" value="CdiI_4"/>
</dbReference>
<proteinExistence type="predicted"/>
<reference evidence="2" key="1">
    <citation type="submission" date="2023-07" db="EMBL/GenBank/DDBJ databases">
        <title>Sorghum-associated microbial communities from plants grown in Nebraska, USA.</title>
        <authorList>
            <person name="Schachtman D."/>
        </authorList>
    </citation>
    <scope>NUCLEOTIDE SEQUENCE</scope>
    <source>
        <strain evidence="2">BE80</strain>
    </source>
</reference>
<dbReference type="EMBL" id="JAVDTR010000012">
    <property type="protein sequence ID" value="MDR6725690.1"/>
    <property type="molecule type" value="Genomic_DNA"/>
</dbReference>
<organism evidence="2 3">
    <name type="scientific">Paenibacillus amylolyticus</name>
    <dbReference type="NCBI Taxonomy" id="1451"/>
    <lineage>
        <taxon>Bacteria</taxon>
        <taxon>Bacillati</taxon>
        <taxon>Bacillota</taxon>
        <taxon>Bacilli</taxon>
        <taxon>Bacillales</taxon>
        <taxon>Paenibacillaceae</taxon>
        <taxon>Paenibacillus</taxon>
    </lineage>
</organism>
<dbReference type="Proteomes" id="UP001254832">
    <property type="component" value="Unassembled WGS sequence"/>
</dbReference>
<protein>
    <recommendedName>
        <fullName evidence="1">CDI immunity protein domain-containing protein</fullName>
    </recommendedName>
</protein>
<evidence type="ECO:0000313" key="3">
    <source>
        <dbReference type="Proteomes" id="UP001254832"/>
    </source>
</evidence>